<dbReference type="AlphaFoldDB" id="A0A4P9URW2"/>
<evidence type="ECO:0000313" key="4">
    <source>
        <dbReference type="EMBL" id="QCW84228.1"/>
    </source>
</evidence>
<dbReference type="EMBL" id="CP035467">
    <property type="protein sequence ID" value="QCW84228.1"/>
    <property type="molecule type" value="Genomic_DNA"/>
</dbReference>
<dbReference type="InterPro" id="IPR007730">
    <property type="entry name" value="SPOR-like_dom"/>
</dbReference>
<organism evidence="4 5">
    <name type="scientific">Methylotuvimicrobium buryatense</name>
    <name type="common">Methylomicrobium buryatense</name>
    <dbReference type="NCBI Taxonomy" id="95641"/>
    <lineage>
        <taxon>Bacteria</taxon>
        <taxon>Pseudomonadati</taxon>
        <taxon>Pseudomonadota</taxon>
        <taxon>Gammaproteobacteria</taxon>
        <taxon>Methylococcales</taxon>
        <taxon>Methylococcaceae</taxon>
        <taxon>Methylotuvimicrobium</taxon>
    </lineage>
</organism>
<gene>
    <name evidence="4" type="ORF">EQU24_19810</name>
</gene>
<proteinExistence type="predicted"/>
<reference evidence="5" key="1">
    <citation type="journal article" date="2019" name="J. Bacteriol.">
        <title>A Mutagenic Screen Identifies a TonB-Dependent Receptor Required for the Lanthanide Metal Switch in the Type I Methanotroph 'Methylotuvimicrobium buryatense' 5GB1C.</title>
        <authorList>
            <person name="Groom J.D."/>
            <person name="Ford S.M."/>
            <person name="Pesesky M.W."/>
            <person name="Lidstrom M.E."/>
        </authorList>
    </citation>
    <scope>NUCLEOTIDE SEQUENCE [LARGE SCALE GENOMIC DNA]</scope>
    <source>
        <strain evidence="5">5GB1C</strain>
    </source>
</reference>
<keyword evidence="5" id="KW-1185">Reference proteome</keyword>
<evidence type="ECO:0000256" key="2">
    <source>
        <dbReference type="SAM" id="Phobius"/>
    </source>
</evidence>
<dbReference type="SUPFAM" id="SSF110997">
    <property type="entry name" value="Sporulation related repeat"/>
    <property type="match status" value="1"/>
</dbReference>
<feature type="transmembrane region" description="Helical" evidence="2">
    <location>
        <begin position="33"/>
        <end position="54"/>
    </location>
</feature>
<dbReference type="Gene3D" id="3.30.70.1070">
    <property type="entry name" value="Sporulation related repeat"/>
    <property type="match status" value="1"/>
</dbReference>
<dbReference type="PROSITE" id="PS51724">
    <property type="entry name" value="SPOR"/>
    <property type="match status" value="1"/>
</dbReference>
<dbReference type="OrthoDB" id="5565130at2"/>
<dbReference type="KEGG" id="mbur:EQU24_19810"/>
<evidence type="ECO:0000259" key="3">
    <source>
        <dbReference type="PROSITE" id="PS51724"/>
    </source>
</evidence>
<dbReference type="Proteomes" id="UP000305881">
    <property type="component" value="Chromosome"/>
</dbReference>
<dbReference type="InterPro" id="IPR036680">
    <property type="entry name" value="SPOR-like_sf"/>
</dbReference>
<keyword evidence="2" id="KW-1133">Transmembrane helix</keyword>
<dbReference type="GO" id="GO:0042834">
    <property type="term" value="F:peptidoglycan binding"/>
    <property type="evidence" value="ECO:0007669"/>
    <property type="project" value="InterPro"/>
</dbReference>
<keyword evidence="2" id="KW-0812">Transmembrane</keyword>
<keyword evidence="2" id="KW-0472">Membrane</keyword>
<dbReference type="STRING" id="675511.GCA_000341735_03475"/>
<evidence type="ECO:0000256" key="1">
    <source>
        <dbReference type="SAM" id="MobiDB-lite"/>
    </source>
</evidence>
<feature type="compositionally biased region" description="Low complexity" evidence="1">
    <location>
        <begin position="150"/>
        <end position="162"/>
    </location>
</feature>
<protein>
    <recommendedName>
        <fullName evidence="3">SPOR domain-containing protein</fullName>
    </recommendedName>
</protein>
<sequence>MKPNQRRKPVTELDELTSKQQDLKTNLAKTSTLNFTALSLAVIALLIAAGFAFISTNRNTDLRAEVSRLSAQQAQVGHLDSQHRYDELAAKVESLSQHVSELASGKTTLLDTTEQQPISADKLNDLLEQQKNLLDRLERLERNAQQLSIKPAAQPKRAAQPRSHAQKAQDYSINIGAFQKAATAEKKAERLRNEGVTVDINEVVVDGKTWYRLTIPGFASMQEAQRFSETLKKQFGIKSVWIGVDQTWGRG</sequence>
<feature type="region of interest" description="Disordered" evidence="1">
    <location>
        <begin position="146"/>
        <end position="168"/>
    </location>
</feature>
<feature type="domain" description="SPOR" evidence="3">
    <location>
        <begin position="165"/>
        <end position="244"/>
    </location>
</feature>
<name>A0A4P9URW2_METBY</name>
<accession>A0A4P9URW2</accession>
<dbReference type="Pfam" id="PF05036">
    <property type="entry name" value="SPOR"/>
    <property type="match status" value="1"/>
</dbReference>
<evidence type="ECO:0000313" key="5">
    <source>
        <dbReference type="Proteomes" id="UP000305881"/>
    </source>
</evidence>